<keyword evidence="3" id="KW-1185">Reference proteome</keyword>
<protein>
    <submittedName>
        <fullName evidence="2">Uncharacterized protein</fullName>
    </submittedName>
</protein>
<name>A0A1W0WTT2_HYPEX</name>
<dbReference type="AlphaFoldDB" id="A0A1W0WTT2"/>
<comment type="caution">
    <text evidence="2">The sequence shown here is derived from an EMBL/GenBank/DDBJ whole genome shotgun (WGS) entry which is preliminary data.</text>
</comment>
<reference evidence="3" key="1">
    <citation type="submission" date="2017-01" db="EMBL/GenBank/DDBJ databases">
        <title>Comparative genomics of anhydrobiosis in the tardigrade Hypsibius dujardini.</title>
        <authorList>
            <person name="Yoshida Y."/>
            <person name="Koutsovoulos G."/>
            <person name="Laetsch D."/>
            <person name="Stevens L."/>
            <person name="Kumar S."/>
            <person name="Horikawa D."/>
            <person name="Ishino K."/>
            <person name="Komine S."/>
            <person name="Tomita M."/>
            <person name="Blaxter M."/>
            <person name="Arakawa K."/>
        </authorList>
    </citation>
    <scope>NUCLEOTIDE SEQUENCE [LARGE SCALE GENOMIC DNA]</scope>
    <source>
        <strain evidence="3">Z151</strain>
    </source>
</reference>
<evidence type="ECO:0000313" key="3">
    <source>
        <dbReference type="Proteomes" id="UP000192578"/>
    </source>
</evidence>
<sequence length="302" mass="33625">MSTGTASHDSDSDYEDDASSSSSRQPGNDLPQPFVSPSIKISKARNPDSGKFIQASFRAERPPLTPFKANIPLPVQRTEPEWTSHSFAKLLSGLNVNECHSVVERILNRPVMKALVADSHFTEEAIPLACGLSLADFWTIERSPLAELLPRRRELQRGVLMMVMPFMLHESTYSAVAALSVKEFLHMDDERYAYFRLTAQTNFALDGNSAKSPDWSVEPVGRDLLINNGSSRPTYVVEIAVSEALRKLRDDARQAVENETGVNVALSVKVDDDHNTGTVCSFELRRACWCSCTICNHIWAMH</sequence>
<dbReference type="Proteomes" id="UP000192578">
    <property type="component" value="Unassembled WGS sequence"/>
</dbReference>
<evidence type="ECO:0000256" key="1">
    <source>
        <dbReference type="SAM" id="MobiDB-lite"/>
    </source>
</evidence>
<dbReference type="OrthoDB" id="76567at2759"/>
<dbReference type="EMBL" id="MTYJ01000048">
    <property type="protein sequence ID" value="OQV18605.1"/>
    <property type="molecule type" value="Genomic_DNA"/>
</dbReference>
<proteinExistence type="predicted"/>
<evidence type="ECO:0000313" key="2">
    <source>
        <dbReference type="EMBL" id="OQV18605.1"/>
    </source>
</evidence>
<gene>
    <name evidence="2" type="ORF">BV898_07429</name>
</gene>
<organism evidence="2 3">
    <name type="scientific">Hypsibius exemplaris</name>
    <name type="common">Freshwater tardigrade</name>
    <dbReference type="NCBI Taxonomy" id="2072580"/>
    <lineage>
        <taxon>Eukaryota</taxon>
        <taxon>Metazoa</taxon>
        <taxon>Ecdysozoa</taxon>
        <taxon>Tardigrada</taxon>
        <taxon>Eutardigrada</taxon>
        <taxon>Parachela</taxon>
        <taxon>Hypsibioidea</taxon>
        <taxon>Hypsibiidae</taxon>
        <taxon>Hypsibius</taxon>
    </lineage>
</organism>
<feature type="region of interest" description="Disordered" evidence="1">
    <location>
        <begin position="1"/>
        <end position="46"/>
    </location>
</feature>
<accession>A0A1W0WTT2</accession>